<dbReference type="Proteomes" id="UP000185511">
    <property type="component" value="Chromosome"/>
</dbReference>
<dbReference type="EMBL" id="CP016076">
    <property type="protein sequence ID" value="APU17558.1"/>
    <property type="molecule type" value="Genomic_DNA"/>
</dbReference>
<accession>A0AAC9PUT9</accession>
<name>A0AAC9PUT9_9PSEU</name>
<sequence>MGRSTDGRRRNRAGSITVAELVRRQPKAARARLRIESPWEHAPAHSDPPEAVASDQEEPGALFRTTPLRTLAFVAGLLVLSSSILATGMITNAPRVDLPGGADLSPITLAGPLVMRPDVLTAYLARPEISPQPLAVIEDSDDAADATQPLGDRVPPGQQRVVAGGPATVYTDRELVEQFFTLLDDNPTAAASLLAPELRGGDRSDFIEAWDDVHGVEVVTIDERQAGSVVATVAIDGANGGRLYLTHQLVVGDTPKRITEARLLGAQQSETHQG</sequence>
<feature type="compositionally biased region" description="Basic and acidic residues" evidence="1">
    <location>
        <begin position="33"/>
        <end position="48"/>
    </location>
</feature>
<dbReference type="AlphaFoldDB" id="A0AAC9PUT9"/>
<keyword evidence="2" id="KW-0812">Transmembrane</keyword>
<evidence type="ECO:0000313" key="4">
    <source>
        <dbReference type="Proteomes" id="UP000185511"/>
    </source>
</evidence>
<keyword evidence="2" id="KW-0472">Membrane</keyword>
<protein>
    <submittedName>
        <fullName evidence="3">Uncharacterized protein</fullName>
    </submittedName>
</protein>
<reference evidence="4" key="1">
    <citation type="submission" date="2016-06" db="EMBL/GenBank/DDBJ databases">
        <title>Complete genome sequence of Actinoalloteichus fjordicus DSM 46855 (=ADI127-17), type strain of the new species Actinoalloteichus fjordicus.</title>
        <authorList>
            <person name="Ruckert C."/>
            <person name="Nouioui I."/>
            <person name="Willmese J."/>
            <person name="van Wezel G."/>
            <person name="Klenk H.-P."/>
            <person name="Kalinowski J."/>
            <person name="Zotchev S.B."/>
        </authorList>
    </citation>
    <scope>NUCLEOTIDE SEQUENCE [LARGE SCALE GENOMIC DNA]</scope>
    <source>
        <strain evidence="4">ADI127-7</strain>
    </source>
</reference>
<feature type="transmembrane region" description="Helical" evidence="2">
    <location>
        <begin position="71"/>
        <end position="90"/>
    </location>
</feature>
<evidence type="ECO:0000256" key="1">
    <source>
        <dbReference type="SAM" id="MobiDB-lite"/>
    </source>
</evidence>
<proteinExistence type="predicted"/>
<keyword evidence="2" id="KW-1133">Transmembrane helix</keyword>
<dbReference type="RefSeq" id="WP_075742864.1">
    <property type="nucleotide sequence ID" value="NZ_CP016076.1"/>
</dbReference>
<keyword evidence="4" id="KW-1185">Reference proteome</keyword>
<evidence type="ECO:0000256" key="2">
    <source>
        <dbReference type="SAM" id="Phobius"/>
    </source>
</evidence>
<feature type="region of interest" description="Disordered" evidence="1">
    <location>
        <begin position="27"/>
        <end position="57"/>
    </location>
</feature>
<dbReference type="KEGG" id="acad:UA74_27785"/>
<evidence type="ECO:0000313" key="3">
    <source>
        <dbReference type="EMBL" id="APU17558.1"/>
    </source>
</evidence>
<organism evidence="3 4">
    <name type="scientific">Actinoalloteichus fjordicus</name>
    <dbReference type="NCBI Taxonomy" id="1612552"/>
    <lineage>
        <taxon>Bacteria</taxon>
        <taxon>Bacillati</taxon>
        <taxon>Actinomycetota</taxon>
        <taxon>Actinomycetes</taxon>
        <taxon>Pseudonocardiales</taxon>
        <taxon>Pseudonocardiaceae</taxon>
        <taxon>Actinoalloteichus</taxon>
    </lineage>
</organism>
<gene>
    <name evidence="3" type="ORF">UA74_27785</name>
</gene>